<dbReference type="EMBL" id="MUZQ01000024">
    <property type="protein sequence ID" value="OWK62670.1"/>
    <property type="molecule type" value="Genomic_DNA"/>
</dbReference>
<reference evidence="1 2" key="1">
    <citation type="submission" date="2017-05" db="EMBL/GenBank/DDBJ databases">
        <title>Genome of assembly of the Bengalese finch, Lonchura striata domestica.</title>
        <authorList>
            <person name="Colquitt B.M."/>
            <person name="Brainard M.S."/>
        </authorList>
    </citation>
    <scope>NUCLEOTIDE SEQUENCE [LARGE SCALE GENOMIC DNA]</scope>
    <source>
        <strain evidence="1">White83orange57</strain>
    </source>
</reference>
<keyword evidence="2" id="KW-1185">Reference proteome</keyword>
<evidence type="ECO:0000313" key="2">
    <source>
        <dbReference type="Proteomes" id="UP000197619"/>
    </source>
</evidence>
<accession>A0A218VA88</accession>
<sequence length="17" mass="1861">MKTRSPGMMNSAQFSST</sequence>
<proteinExistence type="predicted"/>
<organism evidence="1 2">
    <name type="scientific">Lonchura striata</name>
    <name type="common">white-rumped munia</name>
    <dbReference type="NCBI Taxonomy" id="40157"/>
    <lineage>
        <taxon>Eukaryota</taxon>
        <taxon>Metazoa</taxon>
        <taxon>Chordata</taxon>
        <taxon>Craniata</taxon>
        <taxon>Vertebrata</taxon>
        <taxon>Euteleostomi</taxon>
        <taxon>Archelosauria</taxon>
        <taxon>Archosauria</taxon>
        <taxon>Dinosauria</taxon>
        <taxon>Saurischia</taxon>
        <taxon>Theropoda</taxon>
        <taxon>Coelurosauria</taxon>
        <taxon>Aves</taxon>
        <taxon>Neognathae</taxon>
        <taxon>Neoaves</taxon>
        <taxon>Telluraves</taxon>
        <taxon>Australaves</taxon>
        <taxon>Passeriformes</taxon>
        <taxon>Passeroidea</taxon>
        <taxon>Estrildidae</taxon>
        <taxon>Estrildinae</taxon>
        <taxon>Lonchura</taxon>
    </lineage>
</organism>
<protein>
    <submittedName>
        <fullName evidence="1">Uncharacterized protein</fullName>
    </submittedName>
</protein>
<dbReference type="AlphaFoldDB" id="A0A218VA88"/>
<gene>
    <name evidence="1" type="ORF">RLOC_00009925</name>
</gene>
<name>A0A218VA88_9PASE</name>
<comment type="caution">
    <text evidence="1">The sequence shown here is derived from an EMBL/GenBank/DDBJ whole genome shotgun (WGS) entry which is preliminary data.</text>
</comment>
<dbReference type="Proteomes" id="UP000197619">
    <property type="component" value="Unassembled WGS sequence"/>
</dbReference>
<evidence type="ECO:0000313" key="1">
    <source>
        <dbReference type="EMBL" id="OWK62670.1"/>
    </source>
</evidence>